<evidence type="ECO:0000259" key="4">
    <source>
        <dbReference type="PROSITE" id="PS50893"/>
    </source>
</evidence>
<dbReference type="SMART" id="SM00382">
    <property type="entry name" value="AAA"/>
    <property type="match status" value="1"/>
</dbReference>
<dbReference type="PROSITE" id="PS50893">
    <property type="entry name" value="ABC_TRANSPORTER_2"/>
    <property type="match status" value="1"/>
</dbReference>
<protein>
    <submittedName>
        <fullName evidence="5">ABC-2 type transport system ATP-binding protein</fullName>
    </submittedName>
</protein>
<dbReference type="InterPro" id="IPR003593">
    <property type="entry name" value="AAA+_ATPase"/>
</dbReference>
<dbReference type="GO" id="GO:0016887">
    <property type="term" value="F:ATP hydrolysis activity"/>
    <property type="evidence" value="ECO:0007669"/>
    <property type="project" value="InterPro"/>
</dbReference>
<keyword evidence="6" id="KW-1185">Reference proteome</keyword>
<evidence type="ECO:0000256" key="3">
    <source>
        <dbReference type="ARBA" id="ARBA00022840"/>
    </source>
</evidence>
<sequence length="320" mass="34477">MATIASIHKEHVEQHIPTKTIELPHAVAALVGVTKRYGANTALDGLSLSLHAGEVVALLGPNGAGKSTAVRLMLGLTGPTAGAVRVFGCDPRMVASRARVGAMLQVASVPKSLKVREHIDLFRSYYPAPLAFDEVVRIAQLQGIENRLYEHLSGGQRQRLLFGLAMCGDPDLVFLDEPTVGMDIEARRGLWAQIRLLAERGKTVLLTTHYLEEADALAHRIVVIDKGRVVSEGTPAEIKSRGAGRTIRCATRLTAEFLWTLPSVTAVEQVRGLTVVTAMQVEAVVREMLLRDEALSELEIASPALEDAFLALTTPATASN</sequence>
<dbReference type="PANTHER" id="PTHR42711:SF17">
    <property type="entry name" value="ABC TRANSPORTER ATP-BINDING PROTEIN"/>
    <property type="match status" value="1"/>
</dbReference>
<keyword evidence="3 5" id="KW-0067">ATP-binding</keyword>
<dbReference type="PROSITE" id="PS00211">
    <property type="entry name" value="ABC_TRANSPORTER_1"/>
    <property type="match status" value="1"/>
</dbReference>
<organism evidence="5 6">
    <name type="scientific">Granulicella arctica</name>
    <dbReference type="NCBI Taxonomy" id="940613"/>
    <lineage>
        <taxon>Bacteria</taxon>
        <taxon>Pseudomonadati</taxon>
        <taxon>Acidobacteriota</taxon>
        <taxon>Terriglobia</taxon>
        <taxon>Terriglobales</taxon>
        <taxon>Acidobacteriaceae</taxon>
        <taxon>Granulicella</taxon>
    </lineage>
</organism>
<dbReference type="PANTHER" id="PTHR42711">
    <property type="entry name" value="ABC TRANSPORTER ATP-BINDING PROTEIN"/>
    <property type="match status" value="1"/>
</dbReference>
<evidence type="ECO:0000256" key="1">
    <source>
        <dbReference type="ARBA" id="ARBA00022448"/>
    </source>
</evidence>
<dbReference type="InterPro" id="IPR017871">
    <property type="entry name" value="ABC_transporter-like_CS"/>
</dbReference>
<dbReference type="SUPFAM" id="SSF52540">
    <property type="entry name" value="P-loop containing nucleoside triphosphate hydrolases"/>
    <property type="match status" value="1"/>
</dbReference>
<dbReference type="Pfam" id="PF00005">
    <property type="entry name" value="ABC_tran"/>
    <property type="match status" value="1"/>
</dbReference>
<dbReference type="CDD" id="cd03230">
    <property type="entry name" value="ABC_DR_subfamily_A"/>
    <property type="match status" value="1"/>
</dbReference>
<dbReference type="RefSeq" id="WP_179487915.1">
    <property type="nucleotide sequence ID" value="NZ_JACCCW010000001.1"/>
</dbReference>
<evidence type="ECO:0000313" key="5">
    <source>
        <dbReference type="EMBL" id="NYF78481.1"/>
    </source>
</evidence>
<keyword evidence="2" id="KW-0547">Nucleotide-binding</keyword>
<proteinExistence type="predicted"/>
<dbReference type="Gene3D" id="3.40.50.300">
    <property type="entry name" value="P-loop containing nucleotide triphosphate hydrolases"/>
    <property type="match status" value="1"/>
</dbReference>
<evidence type="ECO:0000313" key="6">
    <source>
        <dbReference type="Proteomes" id="UP000589520"/>
    </source>
</evidence>
<dbReference type="InterPro" id="IPR003439">
    <property type="entry name" value="ABC_transporter-like_ATP-bd"/>
</dbReference>
<dbReference type="AlphaFoldDB" id="A0A7Y9PEL6"/>
<dbReference type="GO" id="GO:0005524">
    <property type="term" value="F:ATP binding"/>
    <property type="evidence" value="ECO:0007669"/>
    <property type="project" value="UniProtKB-KW"/>
</dbReference>
<dbReference type="InterPro" id="IPR027417">
    <property type="entry name" value="P-loop_NTPase"/>
</dbReference>
<keyword evidence="1" id="KW-0813">Transport</keyword>
<evidence type="ECO:0000256" key="2">
    <source>
        <dbReference type="ARBA" id="ARBA00022741"/>
    </source>
</evidence>
<dbReference type="EMBL" id="JACCCW010000001">
    <property type="protein sequence ID" value="NYF78481.1"/>
    <property type="molecule type" value="Genomic_DNA"/>
</dbReference>
<feature type="domain" description="ABC transporter" evidence="4">
    <location>
        <begin position="28"/>
        <end position="251"/>
    </location>
</feature>
<accession>A0A7Y9PEL6</accession>
<gene>
    <name evidence="5" type="ORF">HDF17_000768</name>
</gene>
<comment type="caution">
    <text evidence="5">The sequence shown here is derived from an EMBL/GenBank/DDBJ whole genome shotgun (WGS) entry which is preliminary data.</text>
</comment>
<dbReference type="InterPro" id="IPR050763">
    <property type="entry name" value="ABC_transporter_ATP-binding"/>
</dbReference>
<reference evidence="5 6" key="1">
    <citation type="submission" date="2020-07" db="EMBL/GenBank/DDBJ databases">
        <title>Genomic Encyclopedia of Type Strains, Phase IV (KMG-V): Genome sequencing to study the core and pangenomes of soil and plant-associated prokaryotes.</title>
        <authorList>
            <person name="Whitman W."/>
        </authorList>
    </citation>
    <scope>NUCLEOTIDE SEQUENCE [LARGE SCALE GENOMIC DNA]</scope>
    <source>
        <strain evidence="5 6">X4EP2</strain>
    </source>
</reference>
<name>A0A7Y9PEL6_9BACT</name>
<dbReference type="Proteomes" id="UP000589520">
    <property type="component" value="Unassembled WGS sequence"/>
</dbReference>